<evidence type="ECO:0000313" key="4">
    <source>
        <dbReference type="Proteomes" id="UP001197492"/>
    </source>
</evidence>
<evidence type="ECO:0000313" key="3">
    <source>
        <dbReference type="Proteomes" id="UP001196408"/>
    </source>
</evidence>
<dbReference type="Proteomes" id="UP001196408">
    <property type="component" value="Unassembled WGS sequence"/>
</dbReference>
<keyword evidence="4" id="KW-1185">Reference proteome</keyword>
<dbReference type="Proteomes" id="UP001197492">
    <property type="component" value="Unassembled WGS sequence"/>
</dbReference>
<evidence type="ECO:0000313" key="1">
    <source>
        <dbReference type="EMBL" id="MBV3383653.1"/>
    </source>
</evidence>
<dbReference type="EMBL" id="JAHOEF010000104">
    <property type="protein sequence ID" value="MBV3383653.1"/>
    <property type="molecule type" value="Genomic_DNA"/>
</dbReference>
<evidence type="ECO:0008006" key="5">
    <source>
        <dbReference type="Google" id="ProtNLM"/>
    </source>
</evidence>
<dbReference type="RefSeq" id="WP_217748297.1">
    <property type="nucleotide sequence ID" value="NZ_JAHOEB010000103.1"/>
</dbReference>
<sequence>MPVIKPISDLRNYNQVLEKVSVGSPVYLTKNDHGCYKFVAKNPHACMWDESHISLDKYLEK</sequence>
<proteinExistence type="predicted"/>
<organism evidence="1 3">
    <name type="scientific">Catenibacterium mitsuokai</name>
    <dbReference type="NCBI Taxonomy" id="100886"/>
    <lineage>
        <taxon>Bacteria</taxon>
        <taxon>Bacillati</taxon>
        <taxon>Bacillota</taxon>
        <taxon>Erysipelotrichia</taxon>
        <taxon>Erysipelotrichales</taxon>
        <taxon>Coprobacillaceae</taxon>
        <taxon>Catenibacterium</taxon>
    </lineage>
</organism>
<dbReference type="AlphaFoldDB" id="A0AAW4N395"/>
<dbReference type="EMBL" id="JAHOEL010000104">
    <property type="protein sequence ID" value="MBV3393680.1"/>
    <property type="molecule type" value="Genomic_DNA"/>
</dbReference>
<accession>A0AAW4N395</accession>
<gene>
    <name evidence="1" type="ORF">KSV97_10625</name>
    <name evidence="2" type="ORF">KSW06_10585</name>
</gene>
<evidence type="ECO:0000313" key="2">
    <source>
        <dbReference type="EMBL" id="MBV3393680.1"/>
    </source>
</evidence>
<reference evidence="1 4" key="1">
    <citation type="submission" date="2021-06" db="EMBL/GenBank/DDBJ databases">
        <title>Collection of gut derived symbiotic bacterial strains cultured from healthy donors.</title>
        <authorList>
            <person name="Lin H."/>
            <person name="Littmann E."/>
            <person name="Pamer E.G."/>
        </authorList>
    </citation>
    <scope>NUCLEOTIDE SEQUENCE</scope>
    <source>
        <strain evidence="2 4">MSK.21.70</strain>
        <strain evidence="1">MSK.21.82</strain>
    </source>
</reference>
<protein>
    <recommendedName>
        <fullName evidence="5">Prevent-host-death family protein</fullName>
    </recommendedName>
</protein>
<comment type="caution">
    <text evidence="1">The sequence shown here is derived from an EMBL/GenBank/DDBJ whole genome shotgun (WGS) entry which is preliminary data.</text>
</comment>
<name>A0AAW4N395_9FIRM</name>